<accession>A0ACC3CBI2</accession>
<protein>
    <submittedName>
        <fullName evidence="1">Uncharacterized protein</fullName>
    </submittedName>
</protein>
<evidence type="ECO:0000313" key="1">
    <source>
        <dbReference type="EMBL" id="KAK1867527.1"/>
    </source>
</evidence>
<name>A0ACC3CBI2_PYRYE</name>
<evidence type="ECO:0000313" key="2">
    <source>
        <dbReference type="Proteomes" id="UP000798662"/>
    </source>
</evidence>
<gene>
    <name evidence="1" type="ORF">I4F81_010034</name>
</gene>
<comment type="caution">
    <text evidence="1">The sequence shown here is derived from an EMBL/GenBank/DDBJ whole genome shotgun (WGS) entry which is preliminary data.</text>
</comment>
<proteinExistence type="predicted"/>
<keyword evidence="2" id="KW-1185">Reference proteome</keyword>
<organism evidence="1 2">
    <name type="scientific">Pyropia yezoensis</name>
    <name type="common">Susabi-nori</name>
    <name type="synonym">Porphyra yezoensis</name>
    <dbReference type="NCBI Taxonomy" id="2788"/>
    <lineage>
        <taxon>Eukaryota</taxon>
        <taxon>Rhodophyta</taxon>
        <taxon>Bangiophyceae</taxon>
        <taxon>Bangiales</taxon>
        <taxon>Bangiaceae</taxon>
        <taxon>Pyropia</taxon>
    </lineage>
</organism>
<dbReference type="EMBL" id="CM020620">
    <property type="protein sequence ID" value="KAK1867527.1"/>
    <property type="molecule type" value="Genomic_DNA"/>
</dbReference>
<sequence length="228" mass="24820">MDESAALGRRPPPVPLYVLPPCPAGATARRRGRHGAGGPARDTRVATEGAAGRATSGGGRRRREGWRERCRARMAMGLGHGKKRGRSGRRRRAPCGGGVPSPLLYCRRLPVSAARVSMPPPGGQPWVDHPPRLAAWRRRPPPRRPQTAGTGYGSPRPAARGGRRRRRSGRATAATNRGGRAWRRWRSPHRRHGRAARGGGSTDERLSPSSARERRSRPHVADFVVVDS</sequence>
<dbReference type="Proteomes" id="UP000798662">
    <property type="component" value="Chromosome 3"/>
</dbReference>
<reference evidence="1" key="1">
    <citation type="submission" date="2019-11" db="EMBL/GenBank/DDBJ databases">
        <title>Nori genome reveals adaptations in red seaweeds to the harsh intertidal environment.</title>
        <authorList>
            <person name="Wang D."/>
            <person name="Mao Y."/>
        </authorList>
    </citation>
    <scope>NUCLEOTIDE SEQUENCE</scope>
    <source>
        <tissue evidence="1">Gametophyte</tissue>
    </source>
</reference>